<keyword evidence="12" id="KW-1185">Reference proteome</keyword>
<keyword evidence="4" id="KW-1003">Cell membrane</keyword>
<evidence type="ECO:0000256" key="3">
    <source>
        <dbReference type="ARBA" id="ARBA00022448"/>
    </source>
</evidence>
<evidence type="ECO:0000256" key="8">
    <source>
        <dbReference type="SAM" id="MobiDB-lite"/>
    </source>
</evidence>
<keyword evidence="6 9" id="KW-1133">Transmembrane helix</keyword>
<feature type="transmembrane region" description="Helical" evidence="9">
    <location>
        <begin position="106"/>
        <end position="127"/>
    </location>
</feature>
<proteinExistence type="inferred from homology"/>
<feature type="transmembrane region" description="Helical" evidence="9">
    <location>
        <begin position="243"/>
        <end position="264"/>
    </location>
</feature>
<evidence type="ECO:0000256" key="7">
    <source>
        <dbReference type="ARBA" id="ARBA00023136"/>
    </source>
</evidence>
<name>A0ABP3L2A5_9BURK</name>
<sequence>MSSAPPAGAPLSRADTTVSPAVPAQPPGHIERGTPAFWRAVVALFASGFSTFSLLYFVQPLMPLFAHDFGLSAAASSLALSLSTALLAISMLAASAVSERLGRRTLMFASLLGSATLTTAMTLFPQWPALLTLRALMGITLSGLPAVAMAYVGEEMEPRAAGLAMGLYIGGSAIGGMSGRLLAGVIADGHGWRVAALVIGLIGFAGAVLFWRTLPASRHFKPRALDLAGALGSFRSHLRNPAMLRLFAQGFLLMGGFVAVYNYIGFRLLAPPFSLSHAVVGMVSVVYLAGIVSSAWMGDLAARLGHGRVMAAGVLLQLAGALLTLSDNLWLLVLGMAVLTFGFFGAHSICSSWVARAARQGRAQASSLYLFGYYCGSSLIGLGGGYALDLAGWNGFIGLVTVPLALAAANAILLARRAAAV</sequence>
<dbReference type="Gene3D" id="1.20.1250.20">
    <property type="entry name" value="MFS general substrate transporter like domains"/>
    <property type="match status" value="1"/>
</dbReference>
<evidence type="ECO:0000256" key="6">
    <source>
        <dbReference type="ARBA" id="ARBA00022989"/>
    </source>
</evidence>
<evidence type="ECO:0000256" key="2">
    <source>
        <dbReference type="ARBA" id="ARBA00008335"/>
    </source>
</evidence>
<feature type="transmembrane region" description="Helical" evidence="9">
    <location>
        <begin position="309"/>
        <end position="325"/>
    </location>
</feature>
<dbReference type="InterPro" id="IPR036259">
    <property type="entry name" value="MFS_trans_sf"/>
</dbReference>
<feature type="transmembrane region" description="Helical" evidence="9">
    <location>
        <begin position="367"/>
        <end position="387"/>
    </location>
</feature>
<dbReference type="Pfam" id="PF07690">
    <property type="entry name" value="MFS_1"/>
    <property type="match status" value="1"/>
</dbReference>
<dbReference type="InterPro" id="IPR011701">
    <property type="entry name" value="MFS"/>
</dbReference>
<feature type="region of interest" description="Disordered" evidence="8">
    <location>
        <begin position="1"/>
        <end position="27"/>
    </location>
</feature>
<feature type="transmembrane region" description="Helical" evidence="9">
    <location>
        <begin position="133"/>
        <end position="153"/>
    </location>
</feature>
<feature type="transmembrane region" description="Helical" evidence="9">
    <location>
        <begin position="331"/>
        <end position="355"/>
    </location>
</feature>
<keyword evidence="5 9" id="KW-0812">Transmembrane</keyword>
<evidence type="ECO:0000256" key="9">
    <source>
        <dbReference type="SAM" id="Phobius"/>
    </source>
</evidence>
<comment type="subcellular location">
    <subcellularLocation>
        <location evidence="1">Cell membrane</location>
        <topology evidence="1">Multi-pass membrane protein</topology>
    </subcellularLocation>
</comment>
<evidence type="ECO:0000313" key="11">
    <source>
        <dbReference type="EMBL" id="GAA0491887.1"/>
    </source>
</evidence>
<comment type="similarity">
    <text evidence="2">Belongs to the major facilitator superfamily.</text>
</comment>
<feature type="transmembrane region" description="Helical" evidence="9">
    <location>
        <begin position="276"/>
        <end position="297"/>
    </location>
</feature>
<dbReference type="RefSeq" id="WP_087840160.1">
    <property type="nucleotide sequence ID" value="NZ_BAAAEN010000001.1"/>
</dbReference>
<comment type="caution">
    <text evidence="11">The sequence shown here is derived from an EMBL/GenBank/DDBJ whole genome shotgun (WGS) entry which is preliminary data.</text>
</comment>
<dbReference type="InterPro" id="IPR020846">
    <property type="entry name" value="MFS_dom"/>
</dbReference>
<accession>A0ABP3L2A5</accession>
<protein>
    <submittedName>
        <fullName evidence="11">MFS transporter</fullName>
    </submittedName>
</protein>
<organism evidence="11 12">
    <name type="scientific">Pigmentiphaga daeguensis</name>
    <dbReference type="NCBI Taxonomy" id="414049"/>
    <lineage>
        <taxon>Bacteria</taxon>
        <taxon>Pseudomonadati</taxon>
        <taxon>Pseudomonadota</taxon>
        <taxon>Betaproteobacteria</taxon>
        <taxon>Burkholderiales</taxon>
        <taxon>Alcaligenaceae</taxon>
        <taxon>Pigmentiphaga</taxon>
    </lineage>
</organism>
<evidence type="ECO:0000313" key="12">
    <source>
        <dbReference type="Proteomes" id="UP001501706"/>
    </source>
</evidence>
<dbReference type="Proteomes" id="UP001501706">
    <property type="component" value="Unassembled WGS sequence"/>
</dbReference>
<dbReference type="EMBL" id="BAAAEN010000001">
    <property type="protein sequence ID" value="GAA0491887.1"/>
    <property type="molecule type" value="Genomic_DNA"/>
</dbReference>
<feature type="transmembrane region" description="Helical" evidence="9">
    <location>
        <begin position="36"/>
        <end position="57"/>
    </location>
</feature>
<dbReference type="PROSITE" id="PS50850">
    <property type="entry name" value="MFS"/>
    <property type="match status" value="1"/>
</dbReference>
<gene>
    <name evidence="11" type="ORF">GCM10009097_04480</name>
</gene>
<keyword evidence="3" id="KW-0813">Transport</keyword>
<dbReference type="PROSITE" id="PS00216">
    <property type="entry name" value="SUGAR_TRANSPORT_1"/>
    <property type="match status" value="1"/>
</dbReference>
<dbReference type="InterPro" id="IPR005829">
    <property type="entry name" value="Sugar_transporter_CS"/>
</dbReference>
<feature type="transmembrane region" description="Helical" evidence="9">
    <location>
        <begin position="192"/>
        <end position="211"/>
    </location>
</feature>
<evidence type="ECO:0000256" key="5">
    <source>
        <dbReference type="ARBA" id="ARBA00022692"/>
    </source>
</evidence>
<evidence type="ECO:0000256" key="4">
    <source>
        <dbReference type="ARBA" id="ARBA00022475"/>
    </source>
</evidence>
<dbReference type="SUPFAM" id="SSF103473">
    <property type="entry name" value="MFS general substrate transporter"/>
    <property type="match status" value="1"/>
</dbReference>
<dbReference type="PANTHER" id="PTHR43271">
    <property type="entry name" value="BLL2771 PROTEIN"/>
    <property type="match status" value="1"/>
</dbReference>
<keyword evidence="7 9" id="KW-0472">Membrane</keyword>
<feature type="transmembrane region" description="Helical" evidence="9">
    <location>
        <begin position="165"/>
        <end position="186"/>
    </location>
</feature>
<evidence type="ECO:0000256" key="1">
    <source>
        <dbReference type="ARBA" id="ARBA00004651"/>
    </source>
</evidence>
<evidence type="ECO:0000259" key="10">
    <source>
        <dbReference type="PROSITE" id="PS50850"/>
    </source>
</evidence>
<feature type="transmembrane region" description="Helical" evidence="9">
    <location>
        <begin position="393"/>
        <end position="415"/>
    </location>
</feature>
<reference evidence="12" key="1">
    <citation type="journal article" date="2019" name="Int. J. Syst. Evol. Microbiol.">
        <title>The Global Catalogue of Microorganisms (GCM) 10K type strain sequencing project: providing services to taxonomists for standard genome sequencing and annotation.</title>
        <authorList>
            <consortium name="The Broad Institute Genomics Platform"/>
            <consortium name="The Broad Institute Genome Sequencing Center for Infectious Disease"/>
            <person name="Wu L."/>
            <person name="Ma J."/>
        </authorList>
    </citation>
    <scope>NUCLEOTIDE SEQUENCE [LARGE SCALE GENOMIC DNA]</scope>
    <source>
        <strain evidence="12">JCM 14330</strain>
    </source>
</reference>
<feature type="transmembrane region" description="Helical" evidence="9">
    <location>
        <begin position="69"/>
        <end position="94"/>
    </location>
</feature>
<dbReference type="PANTHER" id="PTHR43271:SF1">
    <property type="entry name" value="INNER MEMBRANE TRANSPORT PROTEIN YNFM"/>
    <property type="match status" value="1"/>
</dbReference>
<dbReference type="CDD" id="cd17324">
    <property type="entry name" value="MFS_NepI_like"/>
    <property type="match status" value="1"/>
</dbReference>
<feature type="domain" description="Major facilitator superfamily (MFS) profile" evidence="10">
    <location>
        <begin position="36"/>
        <end position="419"/>
    </location>
</feature>